<dbReference type="Pfam" id="PF00535">
    <property type="entry name" value="Glycos_transf_2"/>
    <property type="match status" value="1"/>
</dbReference>
<feature type="non-terminal residue" evidence="4">
    <location>
        <position position="204"/>
    </location>
</feature>
<dbReference type="CDD" id="cd00761">
    <property type="entry name" value="Glyco_tranf_GTA_type"/>
    <property type="match status" value="1"/>
</dbReference>
<protein>
    <submittedName>
        <fullName evidence="4">Glycosyltransferase</fullName>
    </submittedName>
</protein>
<dbReference type="Gene3D" id="3.90.550.10">
    <property type="entry name" value="Spore Coat Polysaccharide Biosynthesis Protein SpsA, Chain A"/>
    <property type="match status" value="1"/>
</dbReference>
<name>K1TDW4_9ZZZZ</name>
<dbReference type="PANTHER" id="PTHR22916">
    <property type="entry name" value="GLYCOSYLTRANSFERASE"/>
    <property type="match status" value="1"/>
</dbReference>
<accession>K1TDW4</accession>
<dbReference type="InterPro" id="IPR029044">
    <property type="entry name" value="Nucleotide-diphossugar_trans"/>
</dbReference>
<dbReference type="InterPro" id="IPR001173">
    <property type="entry name" value="Glyco_trans_2-like"/>
</dbReference>
<sequence>SYAVCQSYAGIDRRIVVIDKNNSGVSATRNLGMQEAHGKYFQFVDADDFIQPYATELLVQKAEASHADMVIAHYNRIEPPVSLPKTMRDTVVERVLDPILDPQHRVQTFGFLMEGPLNKDAFACGLMQEPASFYYGVMWNKLYRADIVREHPDVRCNEELDYSEDLYFNLSFIRYAQQFYALSTPIYNYVQNPDSAVHHLNPFD</sequence>
<keyword evidence="2 4" id="KW-0808">Transferase</keyword>
<organism evidence="4">
    <name type="scientific">human gut metagenome</name>
    <dbReference type="NCBI Taxonomy" id="408170"/>
    <lineage>
        <taxon>unclassified sequences</taxon>
        <taxon>metagenomes</taxon>
        <taxon>organismal metagenomes</taxon>
    </lineage>
</organism>
<keyword evidence="1" id="KW-0328">Glycosyltransferase</keyword>
<gene>
    <name evidence="4" type="ORF">LEA_14375</name>
</gene>
<dbReference type="PANTHER" id="PTHR22916:SF51">
    <property type="entry name" value="GLYCOSYLTRANSFERASE EPSH-RELATED"/>
    <property type="match status" value="1"/>
</dbReference>
<dbReference type="AlphaFoldDB" id="K1TDW4"/>
<evidence type="ECO:0000256" key="1">
    <source>
        <dbReference type="ARBA" id="ARBA00022676"/>
    </source>
</evidence>
<comment type="caution">
    <text evidence="4">The sequence shown here is derived from an EMBL/GenBank/DDBJ whole genome shotgun (WGS) entry which is preliminary data.</text>
</comment>
<evidence type="ECO:0000313" key="4">
    <source>
        <dbReference type="EMBL" id="EKC57401.1"/>
    </source>
</evidence>
<evidence type="ECO:0000259" key="3">
    <source>
        <dbReference type="Pfam" id="PF00535"/>
    </source>
</evidence>
<feature type="non-terminal residue" evidence="4">
    <location>
        <position position="1"/>
    </location>
</feature>
<evidence type="ECO:0000256" key="2">
    <source>
        <dbReference type="ARBA" id="ARBA00022679"/>
    </source>
</evidence>
<feature type="domain" description="Glycosyltransferase 2-like" evidence="3">
    <location>
        <begin position="2"/>
        <end position="80"/>
    </location>
</feature>
<dbReference type="EMBL" id="AJWY01009772">
    <property type="protein sequence ID" value="EKC57401.1"/>
    <property type="molecule type" value="Genomic_DNA"/>
</dbReference>
<dbReference type="SUPFAM" id="SSF53448">
    <property type="entry name" value="Nucleotide-diphospho-sugar transferases"/>
    <property type="match status" value="1"/>
</dbReference>
<reference evidence="4" key="1">
    <citation type="journal article" date="2013" name="Environ. Microbiol.">
        <title>Microbiota from the distal guts of lean and obese adolescents exhibit partial functional redundancy besides clear differences in community structure.</title>
        <authorList>
            <person name="Ferrer M."/>
            <person name="Ruiz A."/>
            <person name="Lanza F."/>
            <person name="Haange S.B."/>
            <person name="Oberbach A."/>
            <person name="Till H."/>
            <person name="Bargiela R."/>
            <person name="Campoy C."/>
            <person name="Segura M.T."/>
            <person name="Richter M."/>
            <person name="von Bergen M."/>
            <person name="Seifert J."/>
            <person name="Suarez A."/>
        </authorList>
    </citation>
    <scope>NUCLEOTIDE SEQUENCE</scope>
</reference>
<dbReference type="GO" id="GO:0016757">
    <property type="term" value="F:glycosyltransferase activity"/>
    <property type="evidence" value="ECO:0007669"/>
    <property type="project" value="UniProtKB-KW"/>
</dbReference>
<proteinExistence type="predicted"/>